<evidence type="ECO:0000256" key="7">
    <source>
        <dbReference type="ARBA" id="ARBA00022989"/>
    </source>
</evidence>
<accession>A0A8D2QB93</accession>
<evidence type="ECO:0000256" key="8">
    <source>
        <dbReference type="ARBA" id="ARBA00023069"/>
    </source>
</evidence>
<dbReference type="AlphaFoldDB" id="A0A8D2QB93"/>
<feature type="region of interest" description="Disordered" evidence="13">
    <location>
        <begin position="127"/>
        <end position="150"/>
    </location>
</feature>
<dbReference type="GO" id="GO:0032880">
    <property type="term" value="P:regulation of protein localization"/>
    <property type="evidence" value="ECO:0007669"/>
    <property type="project" value="TreeGrafter"/>
</dbReference>
<organism evidence="14 15">
    <name type="scientific">Zonotrichia albicollis</name>
    <name type="common">White-throated sparrow</name>
    <name type="synonym">Fringilla albicollis</name>
    <dbReference type="NCBI Taxonomy" id="44394"/>
    <lineage>
        <taxon>Eukaryota</taxon>
        <taxon>Metazoa</taxon>
        <taxon>Chordata</taxon>
        <taxon>Craniata</taxon>
        <taxon>Vertebrata</taxon>
        <taxon>Euteleostomi</taxon>
        <taxon>Archelosauria</taxon>
        <taxon>Archosauria</taxon>
        <taxon>Dinosauria</taxon>
        <taxon>Saurischia</taxon>
        <taxon>Theropoda</taxon>
        <taxon>Coelurosauria</taxon>
        <taxon>Aves</taxon>
        <taxon>Neognathae</taxon>
        <taxon>Neoaves</taxon>
        <taxon>Telluraves</taxon>
        <taxon>Australaves</taxon>
        <taxon>Passeriformes</taxon>
        <taxon>Passerellidae</taxon>
        <taxon>Zonotrichia</taxon>
    </lineage>
</organism>
<keyword evidence="10" id="KW-0325">Glycoprotein</keyword>
<evidence type="ECO:0000256" key="6">
    <source>
        <dbReference type="ARBA" id="ARBA00022794"/>
    </source>
</evidence>
<keyword evidence="8" id="KW-0969">Cilium</keyword>
<keyword evidence="11" id="KW-0966">Cell projection</keyword>
<evidence type="ECO:0000256" key="13">
    <source>
        <dbReference type="SAM" id="MobiDB-lite"/>
    </source>
</evidence>
<dbReference type="Pfam" id="PF10149">
    <property type="entry name" value="TM231"/>
    <property type="match status" value="1"/>
</dbReference>
<comment type="function">
    <text evidence="12">Transmembrane component of the tectonic-like complex, a complex localized at the transition zone of primary cilia and acting as a barrier that prevents diffusion of transmembrane proteins between the cilia and plasma membranes. Required for ciliogenesis and sonic hedgehog/SHH signaling.</text>
</comment>
<name>A0A8D2QB93_ZONAL</name>
<evidence type="ECO:0000256" key="2">
    <source>
        <dbReference type="ARBA" id="ARBA00009082"/>
    </source>
</evidence>
<protein>
    <recommendedName>
        <fullName evidence="3">Transmembrane protein 231</fullName>
    </recommendedName>
</protein>
<dbReference type="Ensembl" id="ENSZALT00000006144.1">
    <property type="protein sequence ID" value="ENSZALP00000004003.1"/>
    <property type="gene ID" value="ENSZALG00000003843.1"/>
</dbReference>
<keyword evidence="6" id="KW-0970">Cilium biogenesis/degradation</keyword>
<evidence type="ECO:0000313" key="15">
    <source>
        <dbReference type="Proteomes" id="UP000694413"/>
    </source>
</evidence>
<dbReference type="InterPro" id="IPR019306">
    <property type="entry name" value="TMEM231"/>
</dbReference>
<evidence type="ECO:0000256" key="1">
    <source>
        <dbReference type="ARBA" id="ARBA00004272"/>
    </source>
</evidence>
<keyword evidence="7" id="KW-1133">Transmembrane helix</keyword>
<evidence type="ECO:0000256" key="11">
    <source>
        <dbReference type="ARBA" id="ARBA00023273"/>
    </source>
</evidence>
<reference evidence="14" key="1">
    <citation type="submission" date="2025-08" db="UniProtKB">
        <authorList>
            <consortium name="Ensembl"/>
        </authorList>
    </citation>
    <scope>IDENTIFICATION</scope>
</reference>
<keyword evidence="4" id="KW-1003">Cell membrane</keyword>
<keyword evidence="15" id="KW-1185">Reference proteome</keyword>
<evidence type="ECO:0000256" key="9">
    <source>
        <dbReference type="ARBA" id="ARBA00023136"/>
    </source>
</evidence>
<dbReference type="PANTHER" id="PTHR14605:SF1">
    <property type="entry name" value="TRANSMEMBRANE PROTEIN 231"/>
    <property type="match status" value="1"/>
</dbReference>
<dbReference type="GO" id="GO:0060170">
    <property type="term" value="C:ciliary membrane"/>
    <property type="evidence" value="ECO:0007669"/>
    <property type="project" value="UniProtKB-SubCell"/>
</dbReference>
<comment type="subcellular location">
    <subcellularLocation>
        <location evidence="1">Cell projection</location>
        <location evidence="1">Cilium membrane</location>
        <topology evidence="1">Multi-pass membrane protein</topology>
    </subcellularLocation>
</comment>
<dbReference type="GO" id="GO:0060271">
    <property type="term" value="P:cilium assembly"/>
    <property type="evidence" value="ECO:0007669"/>
    <property type="project" value="TreeGrafter"/>
</dbReference>
<evidence type="ECO:0000256" key="3">
    <source>
        <dbReference type="ARBA" id="ARBA00015087"/>
    </source>
</evidence>
<dbReference type="Proteomes" id="UP000694413">
    <property type="component" value="Unassembled WGS sequence"/>
</dbReference>
<evidence type="ECO:0000256" key="5">
    <source>
        <dbReference type="ARBA" id="ARBA00022692"/>
    </source>
</evidence>
<gene>
    <name evidence="14" type="primary">TMEM231</name>
</gene>
<evidence type="ECO:0000256" key="4">
    <source>
        <dbReference type="ARBA" id="ARBA00022475"/>
    </source>
</evidence>
<reference evidence="14" key="2">
    <citation type="submission" date="2025-09" db="UniProtKB">
        <authorList>
            <consortium name="Ensembl"/>
        </authorList>
    </citation>
    <scope>IDENTIFICATION</scope>
</reference>
<dbReference type="GO" id="GO:0035869">
    <property type="term" value="C:ciliary transition zone"/>
    <property type="evidence" value="ECO:0007669"/>
    <property type="project" value="TreeGrafter"/>
</dbReference>
<evidence type="ECO:0000313" key="14">
    <source>
        <dbReference type="Ensembl" id="ENSZALP00000004003.1"/>
    </source>
</evidence>
<comment type="similarity">
    <text evidence="2">Belongs to the TMEM231 family.</text>
</comment>
<sequence length="306" mass="33081">MARRLVSRRSAREGAGGGGRRQCGQGACLRALRAARHGWRGAVLASRAVHALPGWVLLRRCTGAVAHHGAHLCAAAAGGLPEPRFLAEAERVPGAAHCSFPVRGSLRRHRRVRPGQLLGVEHIPSVQQAPGGPAPSPAPVGRPAGGGPATLARSEAAEWGQWTGSRLRARVLMALLSGWPVRHCCIQRMSTFVMQSMAFLQFFSPVPGSQLYMNGDLKLNQRQLLNHCGLDTRYNVSVVNGTSPFASDYDLANIIAAYWDRNVTTVFSDPSPVWMTGRATDMPFIINATIHYPVEVIFISQDFGKL</sequence>
<keyword evidence="9" id="KW-0472">Membrane</keyword>
<keyword evidence="5" id="KW-0812">Transmembrane</keyword>
<evidence type="ECO:0000256" key="12">
    <source>
        <dbReference type="ARBA" id="ARBA00024803"/>
    </source>
</evidence>
<feature type="region of interest" description="Disordered" evidence="13">
    <location>
        <begin position="1"/>
        <end position="23"/>
    </location>
</feature>
<dbReference type="PANTHER" id="PTHR14605">
    <property type="entry name" value="CHST5 PROTEIN"/>
    <property type="match status" value="1"/>
</dbReference>
<proteinExistence type="inferred from homology"/>
<evidence type="ECO:0000256" key="10">
    <source>
        <dbReference type="ARBA" id="ARBA00023180"/>
    </source>
</evidence>